<gene>
    <name evidence="2" type="ORF">JYP50_17665</name>
</gene>
<evidence type="ECO:0000313" key="3">
    <source>
        <dbReference type="Proteomes" id="UP000664303"/>
    </source>
</evidence>
<keyword evidence="3" id="KW-1185">Reference proteome</keyword>
<dbReference type="InterPro" id="IPR001387">
    <property type="entry name" value="Cro/C1-type_HTH"/>
</dbReference>
<name>A0A939DI39_9GAMM</name>
<dbReference type="Gene3D" id="1.10.260.40">
    <property type="entry name" value="lambda repressor-like DNA-binding domains"/>
    <property type="match status" value="1"/>
</dbReference>
<feature type="domain" description="HTH cro/C1-type" evidence="1">
    <location>
        <begin position="11"/>
        <end position="42"/>
    </location>
</feature>
<dbReference type="InterPro" id="IPR010982">
    <property type="entry name" value="Lambda_DNA-bd_dom_sf"/>
</dbReference>
<evidence type="ECO:0000313" key="2">
    <source>
        <dbReference type="EMBL" id="MBN7798433.1"/>
    </source>
</evidence>
<dbReference type="Pfam" id="PF13560">
    <property type="entry name" value="HTH_31"/>
    <property type="match status" value="1"/>
</dbReference>
<reference evidence="2" key="1">
    <citation type="submission" date="2021-02" db="EMBL/GenBank/DDBJ databases">
        <title>PHA producing bacteria isolated from coastal sediment in Guangdong, Shenzhen.</title>
        <authorList>
            <person name="Zheng W."/>
            <person name="Yu S."/>
            <person name="Huang Y."/>
        </authorList>
    </citation>
    <scope>NUCLEOTIDE SEQUENCE</scope>
    <source>
        <strain evidence="2">TN14-10</strain>
    </source>
</reference>
<dbReference type="Proteomes" id="UP000664303">
    <property type="component" value="Unassembled WGS sequence"/>
</dbReference>
<dbReference type="AlphaFoldDB" id="A0A939DI39"/>
<proteinExistence type="predicted"/>
<accession>A0A939DI39</accession>
<protein>
    <submittedName>
        <fullName evidence="2">Helix-turn-helix transcriptional regulator</fullName>
    </submittedName>
</protein>
<dbReference type="SMART" id="SM00530">
    <property type="entry name" value="HTH_XRE"/>
    <property type="match status" value="1"/>
</dbReference>
<dbReference type="PROSITE" id="PS50943">
    <property type="entry name" value="HTH_CROC1"/>
    <property type="match status" value="1"/>
</dbReference>
<dbReference type="RefSeq" id="WP_206561875.1">
    <property type="nucleotide sequence ID" value="NZ_JAFKCZ010000014.1"/>
</dbReference>
<comment type="caution">
    <text evidence="2">The sequence shown here is derived from an EMBL/GenBank/DDBJ whole genome shotgun (WGS) entry which is preliminary data.</text>
</comment>
<dbReference type="GO" id="GO:0003677">
    <property type="term" value="F:DNA binding"/>
    <property type="evidence" value="ECO:0007669"/>
    <property type="project" value="InterPro"/>
</dbReference>
<dbReference type="EMBL" id="JAFKCZ010000014">
    <property type="protein sequence ID" value="MBN7798433.1"/>
    <property type="molecule type" value="Genomic_DNA"/>
</dbReference>
<organism evidence="2 3">
    <name type="scientific">Parahaliea mediterranea</name>
    <dbReference type="NCBI Taxonomy" id="651086"/>
    <lineage>
        <taxon>Bacteria</taxon>
        <taxon>Pseudomonadati</taxon>
        <taxon>Pseudomonadota</taxon>
        <taxon>Gammaproteobacteria</taxon>
        <taxon>Cellvibrionales</taxon>
        <taxon>Halieaceae</taxon>
        <taxon>Parahaliea</taxon>
    </lineage>
</organism>
<evidence type="ECO:0000259" key="1">
    <source>
        <dbReference type="PROSITE" id="PS50943"/>
    </source>
</evidence>
<sequence>MQILSPSEATQARESLGMSQAHVARAVGLNRSYLSQFEGGKRVLEDRWQTALREYFSGEGWESAQVIKMPPGSTKSLPAASPFATIDGFVIAAHIEPDEAEALLEEYYIAGDLMELMADTNLELGFFGEISLKSAFWQSGQYIALAVRQLQIIRILRGQEAASTTPITKEGQLKTLGHVYGYIAFLGGNIDNSITQSS</sequence>
<dbReference type="CDD" id="cd00093">
    <property type="entry name" value="HTH_XRE"/>
    <property type="match status" value="1"/>
</dbReference>
<dbReference type="SUPFAM" id="SSF47413">
    <property type="entry name" value="lambda repressor-like DNA-binding domains"/>
    <property type="match status" value="1"/>
</dbReference>